<dbReference type="EMBL" id="SNZF01000025">
    <property type="protein sequence ID" value="TDR32906.1"/>
    <property type="molecule type" value="Genomic_DNA"/>
</dbReference>
<gene>
    <name evidence="1" type="ORF">DES43_12536</name>
</gene>
<sequence>MQHILMRGLPGGLPESAQEMAWREAAGGMNATIDSLFDEHARYRSFFDALKKAVSEGDKAAVAAMVDYPFQARIDGKSVKIGDAAHFVADYDKVVTAKVKSALHAQGYESLFANWQGVMVGDG</sequence>
<dbReference type="AlphaFoldDB" id="A0A4R6YBA0"/>
<reference evidence="1 2" key="1">
    <citation type="submission" date="2019-03" db="EMBL/GenBank/DDBJ databases">
        <title>Genomic Encyclopedia of Type Strains, Phase IV (KMG-IV): sequencing the most valuable type-strain genomes for metagenomic binning, comparative biology and taxonomic classification.</title>
        <authorList>
            <person name="Goeker M."/>
        </authorList>
    </citation>
    <scope>NUCLEOTIDE SEQUENCE [LARGE SCALE GENOMIC DNA]</scope>
    <source>
        <strain evidence="1 2">DSM 11603</strain>
    </source>
</reference>
<protein>
    <submittedName>
        <fullName evidence="1">Uncharacterized protein</fullName>
    </submittedName>
</protein>
<organism evidence="1 2">
    <name type="scientific">Aquamicrobium defluvii</name>
    <dbReference type="NCBI Taxonomy" id="69279"/>
    <lineage>
        <taxon>Bacteria</taxon>
        <taxon>Pseudomonadati</taxon>
        <taxon>Pseudomonadota</taxon>
        <taxon>Alphaproteobacteria</taxon>
        <taxon>Hyphomicrobiales</taxon>
        <taxon>Phyllobacteriaceae</taxon>
        <taxon>Aquamicrobium</taxon>
    </lineage>
</organism>
<evidence type="ECO:0000313" key="1">
    <source>
        <dbReference type="EMBL" id="TDR32906.1"/>
    </source>
</evidence>
<name>A0A4R6YBA0_9HYPH</name>
<keyword evidence="2" id="KW-1185">Reference proteome</keyword>
<dbReference type="Proteomes" id="UP000294958">
    <property type="component" value="Unassembled WGS sequence"/>
</dbReference>
<evidence type="ECO:0000313" key="2">
    <source>
        <dbReference type="Proteomes" id="UP000294958"/>
    </source>
</evidence>
<accession>A0A4R6YBA0</accession>
<comment type="caution">
    <text evidence="1">The sequence shown here is derived from an EMBL/GenBank/DDBJ whole genome shotgun (WGS) entry which is preliminary data.</text>
</comment>
<proteinExistence type="predicted"/>